<reference evidence="5" key="1">
    <citation type="journal article" date="2017" name="Cell">
        <title>Insights into land plant evolution garnered from the Marchantia polymorpha genome.</title>
        <authorList>
            <person name="Bowman J.L."/>
            <person name="Kohchi T."/>
            <person name="Yamato K.T."/>
            <person name="Jenkins J."/>
            <person name="Shu S."/>
            <person name="Ishizaki K."/>
            <person name="Yamaoka S."/>
            <person name="Nishihama R."/>
            <person name="Nakamura Y."/>
            <person name="Berger F."/>
            <person name="Adam C."/>
            <person name="Aki S.S."/>
            <person name="Althoff F."/>
            <person name="Araki T."/>
            <person name="Arteaga-Vazquez M.A."/>
            <person name="Balasubrmanian S."/>
            <person name="Barry K."/>
            <person name="Bauer D."/>
            <person name="Boehm C.R."/>
            <person name="Briginshaw L."/>
            <person name="Caballero-Perez J."/>
            <person name="Catarino B."/>
            <person name="Chen F."/>
            <person name="Chiyoda S."/>
            <person name="Chovatia M."/>
            <person name="Davies K.M."/>
            <person name="Delmans M."/>
            <person name="Demura T."/>
            <person name="Dierschke T."/>
            <person name="Dolan L."/>
            <person name="Dorantes-Acosta A.E."/>
            <person name="Eklund D.M."/>
            <person name="Florent S.N."/>
            <person name="Flores-Sandoval E."/>
            <person name="Fujiyama A."/>
            <person name="Fukuzawa H."/>
            <person name="Galik B."/>
            <person name="Grimanelli D."/>
            <person name="Grimwood J."/>
            <person name="Grossniklaus U."/>
            <person name="Hamada T."/>
            <person name="Haseloff J."/>
            <person name="Hetherington A.J."/>
            <person name="Higo A."/>
            <person name="Hirakawa Y."/>
            <person name="Hundley H.N."/>
            <person name="Ikeda Y."/>
            <person name="Inoue K."/>
            <person name="Inoue S.I."/>
            <person name="Ishida S."/>
            <person name="Jia Q."/>
            <person name="Kakita M."/>
            <person name="Kanazawa T."/>
            <person name="Kawai Y."/>
            <person name="Kawashima T."/>
            <person name="Kennedy M."/>
            <person name="Kinose K."/>
            <person name="Kinoshita T."/>
            <person name="Kohara Y."/>
            <person name="Koide E."/>
            <person name="Komatsu K."/>
            <person name="Kopischke S."/>
            <person name="Kubo M."/>
            <person name="Kyozuka J."/>
            <person name="Lagercrantz U."/>
            <person name="Lin S.S."/>
            <person name="Lindquist E."/>
            <person name="Lipzen A.M."/>
            <person name="Lu C.W."/>
            <person name="De Luna E."/>
            <person name="Martienssen R.A."/>
            <person name="Minamino N."/>
            <person name="Mizutani M."/>
            <person name="Mizutani M."/>
            <person name="Mochizuki N."/>
            <person name="Monte I."/>
            <person name="Mosher R."/>
            <person name="Nagasaki H."/>
            <person name="Nakagami H."/>
            <person name="Naramoto S."/>
            <person name="Nishitani K."/>
            <person name="Ohtani M."/>
            <person name="Okamoto T."/>
            <person name="Okumura M."/>
            <person name="Phillips J."/>
            <person name="Pollak B."/>
            <person name="Reinders A."/>
            <person name="Rovekamp M."/>
            <person name="Sano R."/>
            <person name="Sawa S."/>
            <person name="Schmid M.W."/>
            <person name="Shirakawa M."/>
            <person name="Solano R."/>
            <person name="Spunde A."/>
            <person name="Suetsugu N."/>
            <person name="Sugano S."/>
            <person name="Sugiyama A."/>
            <person name="Sun R."/>
            <person name="Suzuki Y."/>
            <person name="Takenaka M."/>
            <person name="Takezawa D."/>
            <person name="Tomogane H."/>
            <person name="Tsuzuki M."/>
            <person name="Ueda T."/>
            <person name="Umeda M."/>
            <person name="Ward J.M."/>
            <person name="Watanabe Y."/>
            <person name="Yazaki K."/>
            <person name="Yokoyama R."/>
            <person name="Yoshitake Y."/>
            <person name="Yotsui I."/>
            <person name="Zachgo S."/>
            <person name="Schmutz J."/>
        </authorList>
    </citation>
    <scope>NUCLEOTIDE SEQUENCE [LARGE SCALE GENOMIC DNA]</scope>
    <source>
        <strain evidence="5">Tak-1</strain>
    </source>
</reference>
<evidence type="ECO:0000256" key="2">
    <source>
        <dbReference type="ARBA" id="ARBA00023004"/>
    </source>
</evidence>
<dbReference type="EMBL" id="KZ772673">
    <property type="protein sequence ID" value="PTQ50656.1"/>
    <property type="molecule type" value="Genomic_DNA"/>
</dbReference>
<dbReference type="Gramene" id="Mp1g22110.1">
    <property type="protein sequence ID" value="Mp1g22110.1.cds"/>
    <property type="gene ID" value="Mp1g22110"/>
</dbReference>
<dbReference type="OMA" id="SGLFTWE"/>
<gene>
    <name evidence="4" type="ORF">MARPO_0001s0548</name>
</gene>
<sequence length="154" mass="17547">MAMVMRSLRAVAAATGHGAGLVRWTHSLRPLNITLHRAPPPSPSYKVLEVEYANGDKFLFSAEFLRVRSPSADSTRSTASGSSRVISGRRHVHILDIEAVGNYGIRIKYDDTHDTGIYTWKYLHELGSRKFYYMRAYIKVLREQGLTRNPRRKK</sequence>
<keyword evidence="2" id="KW-0408">Iron</keyword>
<dbReference type="OrthoDB" id="19707at2759"/>
<dbReference type="InterPro" id="IPR010376">
    <property type="entry name" value="GBBH-like_N"/>
</dbReference>
<name>A0A2R6XX22_MARPO</name>
<dbReference type="InterPro" id="IPR038492">
    <property type="entry name" value="GBBH-like_N_sf"/>
</dbReference>
<dbReference type="PANTHER" id="PTHR35303:SF5">
    <property type="entry name" value="OS02G0197800 PROTEIN"/>
    <property type="match status" value="1"/>
</dbReference>
<proteinExistence type="predicted"/>
<evidence type="ECO:0000256" key="1">
    <source>
        <dbReference type="ARBA" id="ARBA00022723"/>
    </source>
</evidence>
<accession>A0A2R6XX22</accession>
<evidence type="ECO:0000313" key="5">
    <source>
        <dbReference type="Proteomes" id="UP000244005"/>
    </source>
</evidence>
<dbReference type="Pfam" id="PF06155">
    <property type="entry name" value="GBBH-like_N"/>
    <property type="match status" value="1"/>
</dbReference>
<dbReference type="GO" id="GO:0046872">
    <property type="term" value="F:metal ion binding"/>
    <property type="evidence" value="ECO:0007669"/>
    <property type="project" value="UniProtKB-KW"/>
</dbReference>
<feature type="domain" description="Gamma-butyrobetaine hydroxylase-like N-terminal" evidence="3">
    <location>
        <begin position="46"/>
        <end position="124"/>
    </location>
</feature>
<dbReference type="Gene3D" id="3.30.2020.30">
    <property type="match status" value="1"/>
</dbReference>
<protein>
    <recommendedName>
        <fullName evidence="3">Gamma-butyrobetaine hydroxylase-like N-terminal domain-containing protein</fullName>
    </recommendedName>
</protein>
<dbReference type="AlphaFoldDB" id="A0A2R6XX22"/>
<evidence type="ECO:0000313" key="4">
    <source>
        <dbReference type="EMBL" id="PTQ50656.1"/>
    </source>
</evidence>
<evidence type="ECO:0000259" key="3">
    <source>
        <dbReference type="Pfam" id="PF06155"/>
    </source>
</evidence>
<organism evidence="4 5">
    <name type="scientific">Marchantia polymorpha</name>
    <name type="common">Common liverwort</name>
    <name type="synonym">Marchantia aquatica</name>
    <dbReference type="NCBI Taxonomy" id="3197"/>
    <lineage>
        <taxon>Eukaryota</taxon>
        <taxon>Viridiplantae</taxon>
        <taxon>Streptophyta</taxon>
        <taxon>Embryophyta</taxon>
        <taxon>Marchantiophyta</taxon>
        <taxon>Marchantiopsida</taxon>
        <taxon>Marchantiidae</taxon>
        <taxon>Marchantiales</taxon>
        <taxon>Marchantiaceae</taxon>
        <taxon>Marchantia</taxon>
    </lineage>
</organism>
<keyword evidence="5" id="KW-1185">Reference proteome</keyword>
<keyword evidence="1" id="KW-0479">Metal-binding</keyword>
<dbReference type="PANTHER" id="PTHR35303">
    <property type="entry name" value="OS02G0197800 PROTEIN"/>
    <property type="match status" value="1"/>
</dbReference>
<dbReference type="Proteomes" id="UP000244005">
    <property type="component" value="Unassembled WGS sequence"/>
</dbReference>